<organism evidence="1 2">
    <name type="scientific">Eleginops maclovinus</name>
    <name type="common">Patagonian blennie</name>
    <name type="synonym">Eleginus maclovinus</name>
    <dbReference type="NCBI Taxonomy" id="56733"/>
    <lineage>
        <taxon>Eukaryota</taxon>
        <taxon>Metazoa</taxon>
        <taxon>Chordata</taxon>
        <taxon>Craniata</taxon>
        <taxon>Vertebrata</taxon>
        <taxon>Euteleostomi</taxon>
        <taxon>Actinopterygii</taxon>
        <taxon>Neopterygii</taxon>
        <taxon>Teleostei</taxon>
        <taxon>Neoteleostei</taxon>
        <taxon>Acanthomorphata</taxon>
        <taxon>Eupercaria</taxon>
        <taxon>Perciformes</taxon>
        <taxon>Notothenioidei</taxon>
        <taxon>Eleginopidae</taxon>
        <taxon>Eleginops</taxon>
    </lineage>
</organism>
<comment type="caution">
    <text evidence="1">The sequence shown here is derived from an EMBL/GenBank/DDBJ whole genome shotgun (WGS) entry which is preliminary data.</text>
</comment>
<evidence type="ECO:0000313" key="1">
    <source>
        <dbReference type="EMBL" id="KAK5867745.1"/>
    </source>
</evidence>
<proteinExistence type="predicted"/>
<gene>
    <name evidence="1" type="ORF">PBY51_012209</name>
</gene>
<dbReference type="AlphaFoldDB" id="A0AAN7XXC9"/>
<accession>A0AAN7XXC9</accession>
<name>A0AAN7XXC9_ELEMC</name>
<reference evidence="1 2" key="1">
    <citation type="journal article" date="2023" name="Genes (Basel)">
        <title>Chromosome-Level Genome Assembly and Circadian Gene Repertoire of the Patagonia Blennie Eleginops maclovinus-The Closest Ancestral Proxy of Antarctic Cryonotothenioids.</title>
        <authorList>
            <person name="Cheng C.C."/>
            <person name="Rivera-Colon A.G."/>
            <person name="Minhas B.F."/>
            <person name="Wilson L."/>
            <person name="Rayamajhi N."/>
            <person name="Vargas-Chacoff L."/>
            <person name="Catchen J.M."/>
        </authorList>
    </citation>
    <scope>NUCLEOTIDE SEQUENCE [LARGE SCALE GENOMIC DNA]</scope>
    <source>
        <strain evidence="1">JMC-PN-2008</strain>
    </source>
</reference>
<dbReference type="Proteomes" id="UP001346869">
    <property type="component" value="Unassembled WGS sequence"/>
</dbReference>
<sequence length="80" mass="9020">MWTKCHCQPHHHSWLRTLSVMEGKRSDGWLLAAPSQMAAGTALRLAGNQRTPKLRRTLKSISVQIQKAKGTEQKKETAIK</sequence>
<evidence type="ECO:0000313" key="2">
    <source>
        <dbReference type="Proteomes" id="UP001346869"/>
    </source>
</evidence>
<protein>
    <submittedName>
        <fullName evidence="1">Uncharacterized protein</fullName>
    </submittedName>
</protein>
<dbReference type="EMBL" id="JAUZQC010000008">
    <property type="protein sequence ID" value="KAK5867745.1"/>
    <property type="molecule type" value="Genomic_DNA"/>
</dbReference>
<reference evidence="1 2" key="2">
    <citation type="journal article" date="2023" name="Mol. Biol. Evol.">
        <title>Genomics of Secondarily Temperate Adaptation in the Only Non-Antarctic Icefish.</title>
        <authorList>
            <person name="Rivera-Colon A.G."/>
            <person name="Rayamajhi N."/>
            <person name="Minhas B.F."/>
            <person name="Madrigal G."/>
            <person name="Bilyk K.T."/>
            <person name="Yoon V."/>
            <person name="Hune M."/>
            <person name="Gregory S."/>
            <person name="Cheng C.H.C."/>
            <person name="Catchen J.M."/>
        </authorList>
    </citation>
    <scope>NUCLEOTIDE SEQUENCE [LARGE SCALE GENOMIC DNA]</scope>
    <source>
        <strain evidence="1">JMC-PN-2008</strain>
    </source>
</reference>
<keyword evidence="2" id="KW-1185">Reference proteome</keyword>